<sequence>MFSETFNPSEEGVNLDPVPEPAARDIARDDPAFQLFAEFARLAAE</sequence>
<keyword evidence="3" id="KW-1185">Reference proteome</keyword>
<evidence type="ECO:0000256" key="1">
    <source>
        <dbReference type="SAM" id="MobiDB-lite"/>
    </source>
</evidence>
<comment type="caution">
    <text evidence="2">The sequence shown here is derived from an EMBL/GenBank/DDBJ whole genome shotgun (WGS) entry which is preliminary data.</text>
</comment>
<protein>
    <submittedName>
        <fullName evidence="2">Uncharacterized protein</fullName>
    </submittedName>
</protein>
<dbReference type="EMBL" id="JACDQQ010002325">
    <property type="protein sequence ID" value="MBA0088076.1"/>
    <property type="molecule type" value="Genomic_DNA"/>
</dbReference>
<feature type="non-terminal residue" evidence="2">
    <location>
        <position position="45"/>
    </location>
</feature>
<name>A0A7V8NV87_9BACT</name>
<reference evidence="2" key="1">
    <citation type="submission" date="2020-06" db="EMBL/GenBank/DDBJ databases">
        <title>Legume-microbial interactions unlock mineral nutrients during tropical forest succession.</title>
        <authorList>
            <person name="Epihov D.Z."/>
        </authorList>
    </citation>
    <scope>NUCLEOTIDE SEQUENCE [LARGE SCALE GENOMIC DNA]</scope>
    <source>
        <strain evidence="2">Pan2503</strain>
    </source>
</reference>
<dbReference type="AlphaFoldDB" id="A0A7V8NV87"/>
<organism evidence="2 3">
    <name type="scientific">Candidatus Acidiferrum panamense</name>
    <dbReference type="NCBI Taxonomy" id="2741543"/>
    <lineage>
        <taxon>Bacteria</taxon>
        <taxon>Pseudomonadati</taxon>
        <taxon>Acidobacteriota</taxon>
        <taxon>Terriglobia</taxon>
        <taxon>Candidatus Acidiferrales</taxon>
        <taxon>Candidatus Acidiferrum</taxon>
    </lineage>
</organism>
<evidence type="ECO:0000313" key="3">
    <source>
        <dbReference type="Proteomes" id="UP000567293"/>
    </source>
</evidence>
<proteinExistence type="predicted"/>
<feature type="region of interest" description="Disordered" evidence="1">
    <location>
        <begin position="1"/>
        <end position="26"/>
    </location>
</feature>
<evidence type="ECO:0000313" key="2">
    <source>
        <dbReference type="EMBL" id="MBA0088076.1"/>
    </source>
</evidence>
<dbReference type="Proteomes" id="UP000567293">
    <property type="component" value="Unassembled WGS sequence"/>
</dbReference>
<accession>A0A7V8NV87</accession>
<gene>
    <name evidence="2" type="ORF">HRJ53_24085</name>
</gene>